<reference evidence="4 5" key="1">
    <citation type="submission" date="2018-10" db="EMBL/GenBank/DDBJ databases">
        <title>Co-occurring genomic capacity for anaerobic methane metabolism and dissimilatory sulfite reduction discovered in the Korarchaeota.</title>
        <authorList>
            <person name="Mckay L.J."/>
            <person name="Dlakic M."/>
            <person name="Fields M.W."/>
            <person name="Delmont T.O."/>
            <person name="Eren A.M."/>
            <person name="Jay Z.J."/>
            <person name="Klingelsmith K.B."/>
            <person name="Rusch D.B."/>
            <person name="Inskeep W.P."/>
        </authorList>
    </citation>
    <scope>NUCLEOTIDE SEQUENCE [LARGE SCALE GENOMIC DNA]</scope>
    <source>
        <strain evidence="4 5">MDKW</strain>
    </source>
</reference>
<dbReference type="InterPro" id="IPR007109">
    <property type="entry name" value="Brix"/>
</dbReference>
<dbReference type="OrthoDB" id="117530at2157"/>
<dbReference type="InterPro" id="IPR023548">
    <property type="entry name" value="Brix_dom_Rbsml_bgen_prot"/>
</dbReference>
<keyword evidence="1 2" id="KW-0690">Ribosome biogenesis</keyword>
<dbReference type="GO" id="GO:0019843">
    <property type="term" value="F:rRNA binding"/>
    <property type="evidence" value="ECO:0007669"/>
    <property type="project" value="InterPro"/>
</dbReference>
<protein>
    <recommendedName>
        <fullName evidence="2">Probable Brix domain-containing ribosomal biogenesis protein</fullName>
    </recommendedName>
</protein>
<evidence type="ECO:0000313" key="5">
    <source>
        <dbReference type="Proteomes" id="UP000277582"/>
    </source>
</evidence>
<evidence type="ECO:0000256" key="2">
    <source>
        <dbReference type="HAMAP-Rule" id="MF_00699"/>
    </source>
</evidence>
<sequence length="189" mass="21307">MIIFTTSRYPSQRTRSFIKDLCRVIPGAIKVNRGKSSIIDLSERAIRLGASKLVIIDQIKGNPSRMRFFDVAKTPPEPNPRSILFSGVALRREITEKRVPKVETIEIAFSDDNMKELSNLLGEGMGISVLECPIKTEELGKVDSDVVLFVHLNKRPAISFFLTDPVEELGPRIYIKGVAYLFDRDRDKA</sequence>
<organism evidence="4 5">
    <name type="scientific">Candidatus Methanodesulfokora washburnensis</name>
    <dbReference type="NCBI Taxonomy" id="2478471"/>
    <lineage>
        <taxon>Archaea</taxon>
        <taxon>Thermoproteota</taxon>
        <taxon>Candidatus Korarchaeia</taxon>
        <taxon>Candidatus Korarchaeia incertae sedis</taxon>
        <taxon>Candidatus Methanodesulfokora</taxon>
    </lineage>
</organism>
<dbReference type="Gene3D" id="3.40.50.10480">
    <property type="entry name" value="Probable brix-domain ribosomal biogenesis protein"/>
    <property type="match status" value="1"/>
</dbReference>
<dbReference type="EMBL" id="RCOS01000113">
    <property type="protein sequence ID" value="RSN73584.1"/>
    <property type="molecule type" value="Genomic_DNA"/>
</dbReference>
<dbReference type="SUPFAM" id="SSF52954">
    <property type="entry name" value="Class II aaRS ABD-related"/>
    <property type="match status" value="1"/>
</dbReference>
<keyword evidence="5" id="KW-1185">Reference proteome</keyword>
<dbReference type="RefSeq" id="WP_125671823.1">
    <property type="nucleotide sequence ID" value="NZ_RCOS01000113.1"/>
</dbReference>
<accession>A0A3R9R2R8</accession>
<evidence type="ECO:0000313" key="4">
    <source>
        <dbReference type="EMBL" id="RSN73584.1"/>
    </source>
</evidence>
<comment type="caution">
    <text evidence="4">The sequence shown here is derived from an EMBL/GenBank/DDBJ whole genome shotgun (WGS) entry which is preliminary data.</text>
</comment>
<evidence type="ECO:0000256" key="1">
    <source>
        <dbReference type="ARBA" id="ARBA00022517"/>
    </source>
</evidence>
<dbReference type="PROSITE" id="PS50833">
    <property type="entry name" value="BRIX"/>
    <property type="match status" value="1"/>
</dbReference>
<dbReference type="SMART" id="SM00879">
    <property type="entry name" value="Brix"/>
    <property type="match status" value="1"/>
</dbReference>
<dbReference type="Proteomes" id="UP000277582">
    <property type="component" value="Unassembled WGS sequence"/>
</dbReference>
<gene>
    <name evidence="4" type="ORF">D6D85_09920</name>
</gene>
<feature type="domain" description="Brix" evidence="3">
    <location>
        <begin position="1"/>
        <end position="186"/>
    </location>
</feature>
<dbReference type="GO" id="GO:0006364">
    <property type="term" value="P:rRNA processing"/>
    <property type="evidence" value="ECO:0007669"/>
    <property type="project" value="InterPro"/>
</dbReference>
<comment type="function">
    <text evidence="2">Probably involved in the biogenesis of the ribosome.</text>
</comment>
<dbReference type="AlphaFoldDB" id="A0A3R9R2R8"/>
<proteinExistence type="inferred from homology"/>
<evidence type="ECO:0000259" key="3">
    <source>
        <dbReference type="PROSITE" id="PS50833"/>
    </source>
</evidence>
<name>A0A3R9R2R8_9CREN</name>
<dbReference type="HAMAP" id="MF_00699">
    <property type="entry name" value="BriX"/>
    <property type="match status" value="1"/>
</dbReference>